<organism evidence="7 8">
    <name type="scientific">Halarcobacter ebronensis</name>
    <dbReference type="NCBI Taxonomy" id="1462615"/>
    <lineage>
        <taxon>Bacteria</taxon>
        <taxon>Pseudomonadati</taxon>
        <taxon>Campylobacterota</taxon>
        <taxon>Epsilonproteobacteria</taxon>
        <taxon>Campylobacterales</taxon>
        <taxon>Arcobacteraceae</taxon>
        <taxon>Halarcobacter</taxon>
    </lineage>
</organism>
<evidence type="ECO:0000256" key="5">
    <source>
        <dbReference type="ARBA" id="ARBA00023136"/>
    </source>
</evidence>
<dbReference type="Proteomes" id="UP000290172">
    <property type="component" value="Unassembled WGS sequence"/>
</dbReference>
<feature type="transmembrane region" description="Helical" evidence="6">
    <location>
        <begin position="315"/>
        <end position="332"/>
    </location>
</feature>
<dbReference type="GO" id="GO:0043190">
    <property type="term" value="C:ATP-binding cassette (ABC) transporter complex"/>
    <property type="evidence" value="ECO:0007669"/>
    <property type="project" value="TreeGrafter"/>
</dbReference>
<evidence type="ECO:0000313" key="8">
    <source>
        <dbReference type="Proteomes" id="UP000290172"/>
    </source>
</evidence>
<proteinExistence type="predicted"/>
<dbReference type="RefSeq" id="WP_128982612.1">
    <property type="nucleotide sequence ID" value="NZ_PDKJ01000013.1"/>
</dbReference>
<feature type="transmembrane region" description="Helical" evidence="6">
    <location>
        <begin position="258"/>
        <end position="278"/>
    </location>
</feature>
<evidence type="ECO:0000313" key="7">
    <source>
        <dbReference type="EMBL" id="RXJ66635.1"/>
    </source>
</evidence>
<dbReference type="AlphaFoldDB" id="A0A4Q0Y9T8"/>
<evidence type="ECO:0000256" key="4">
    <source>
        <dbReference type="ARBA" id="ARBA00022989"/>
    </source>
</evidence>
<keyword evidence="4 6" id="KW-1133">Transmembrane helix</keyword>
<reference evidence="7 8" key="1">
    <citation type="submission" date="2017-10" db="EMBL/GenBank/DDBJ databases">
        <title>Genomics of the genus Arcobacter.</title>
        <authorList>
            <person name="Perez-Cataluna A."/>
            <person name="Figueras M.J."/>
        </authorList>
    </citation>
    <scope>NUCLEOTIDE SEQUENCE [LARGE SCALE GENOMIC DNA]</scope>
    <source>
        <strain evidence="7 8">CECT 8993</strain>
    </source>
</reference>
<dbReference type="EMBL" id="PDKJ01000013">
    <property type="protein sequence ID" value="RXJ66635.1"/>
    <property type="molecule type" value="Genomic_DNA"/>
</dbReference>
<comment type="caution">
    <text evidence="7">The sequence shown here is derived from an EMBL/GenBank/DDBJ whole genome shotgun (WGS) entry which is preliminary data.</text>
</comment>
<keyword evidence="2" id="KW-1003">Cell membrane</keyword>
<feature type="transmembrane region" description="Helical" evidence="6">
    <location>
        <begin position="101"/>
        <end position="121"/>
    </location>
</feature>
<evidence type="ECO:0000256" key="2">
    <source>
        <dbReference type="ARBA" id="ARBA00022475"/>
    </source>
</evidence>
<evidence type="ECO:0000256" key="3">
    <source>
        <dbReference type="ARBA" id="ARBA00022692"/>
    </source>
</evidence>
<dbReference type="PANTHER" id="PTHR33529">
    <property type="entry name" value="SLR0882 PROTEIN-RELATED"/>
    <property type="match status" value="1"/>
</dbReference>
<evidence type="ECO:0000256" key="1">
    <source>
        <dbReference type="ARBA" id="ARBA00004651"/>
    </source>
</evidence>
<gene>
    <name evidence="7" type="ORF">CRV08_12460</name>
</gene>
<feature type="transmembrane region" description="Helical" evidence="6">
    <location>
        <begin position="20"/>
        <end position="43"/>
    </location>
</feature>
<dbReference type="GO" id="GO:0015920">
    <property type="term" value="P:lipopolysaccharide transport"/>
    <property type="evidence" value="ECO:0007669"/>
    <property type="project" value="TreeGrafter"/>
</dbReference>
<dbReference type="Pfam" id="PF03739">
    <property type="entry name" value="LptF_LptG"/>
    <property type="match status" value="1"/>
</dbReference>
<keyword evidence="5 6" id="KW-0472">Membrane</keyword>
<accession>A0A4Q0Y9T8</accession>
<feature type="transmembrane region" description="Helical" evidence="6">
    <location>
        <begin position="290"/>
        <end position="308"/>
    </location>
</feature>
<feature type="transmembrane region" description="Helical" evidence="6">
    <location>
        <begin position="50"/>
        <end position="74"/>
    </location>
</feature>
<dbReference type="PANTHER" id="PTHR33529:SF7">
    <property type="entry name" value="LIPOPOLYSACCHARIDE EXPORT SYSTEM PERMEASE PROTEIN LPTF"/>
    <property type="match status" value="1"/>
</dbReference>
<keyword evidence="3 6" id="KW-0812">Transmembrane</keyword>
<protein>
    <submittedName>
        <fullName evidence="7">Permease</fullName>
    </submittedName>
</protein>
<comment type="subcellular location">
    <subcellularLocation>
        <location evidence="1">Cell membrane</location>
        <topology evidence="1">Multi-pass membrane protein</topology>
    </subcellularLocation>
</comment>
<sequence length="340" mass="40281">MKLKKYLYTQFSNTFFPIFFGLYFITSIVFLVKIAALTSVITIDFYELSILYMYVVPSILFYTLPVTFFISMAITFSKLSSEYELIVITSFGLNPTKILKIFFPMTFLISLSLLIISLGLMPKANYENQNFIEKKKAEANFNIKASEFGQNFGSWLIFIDRKDDKDYHDVKLLKVEDKQDQFVIAKKAVMDNNNGDLSFKLSDGKSFSIKENELNQIDYTNMILYNRVKDSDVWFDFTTAYEYWMFYLTKTSMYIDKFTFNILLSIFPLVSIFLTAAFGYYNPRYEKSKTIPWSVFFIVIYYTTINFLSKSIYYHALYIVPFVWLILTYFLYKHFVKKQY</sequence>
<dbReference type="InterPro" id="IPR005495">
    <property type="entry name" value="LptG/LptF_permease"/>
</dbReference>
<evidence type="ECO:0000256" key="6">
    <source>
        <dbReference type="SAM" id="Phobius"/>
    </source>
</evidence>
<name>A0A4Q0Y9T8_9BACT</name>